<dbReference type="Proteomes" id="UP000006250">
    <property type="component" value="Unassembled WGS sequence"/>
</dbReference>
<gene>
    <name evidence="1" type="ORF">DesfrDRAFT_0166</name>
</gene>
<reference evidence="1 2" key="1">
    <citation type="submission" date="2010-08" db="EMBL/GenBank/DDBJ databases">
        <title>The draft genome of Desulfovibrio fructosovorans JJ.</title>
        <authorList>
            <consortium name="US DOE Joint Genome Institute (JGI-PGF)"/>
            <person name="Lucas S."/>
            <person name="Copeland A."/>
            <person name="Lapidus A."/>
            <person name="Cheng J.-F."/>
            <person name="Bruce D."/>
            <person name="Goodwin L."/>
            <person name="Pitluck S."/>
            <person name="Land M.L."/>
            <person name="Hauser L."/>
            <person name="Chang Y.-J."/>
            <person name="Jeffries C."/>
            <person name="Wall J.D."/>
            <person name="Stahl D.A."/>
            <person name="Arkin A.P."/>
            <person name="Dehal P."/>
            <person name="Stolyar S.M."/>
            <person name="Hazen T.C."/>
            <person name="Woyke T.J."/>
        </authorList>
    </citation>
    <scope>NUCLEOTIDE SEQUENCE [LARGE SCALE GENOMIC DNA]</scope>
    <source>
        <strain evidence="1 2">JJ</strain>
    </source>
</reference>
<name>E1JRB7_SOLFR</name>
<proteinExistence type="predicted"/>
<dbReference type="RefSeq" id="WP_005990189.1">
    <property type="nucleotide sequence ID" value="NZ_AECZ01000001.1"/>
</dbReference>
<sequence length="90" mass="9324">MSNALAQLRRVVAPAPRRRAATIVRILAGGRVELAVAADTSGTASTAGATAARPEVYCGVTVSVGDRVLVEGDRVISRLAREAGRAVRIK</sequence>
<comment type="caution">
    <text evidence="1">The sequence shown here is derived from an EMBL/GenBank/DDBJ whole genome shotgun (WGS) entry which is preliminary data.</text>
</comment>
<accession>E1JRB7</accession>
<evidence type="ECO:0000313" key="2">
    <source>
        <dbReference type="Proteomes" id="UP000006250"/>
    </source>
</evidence>
<dbReference type="AlphaFoldDB" id="E1JRB7"/>
<dbReference type="STRING" id="596151.DesfrDRAFT_0166"/>
<evidence type="ECO:0000313" key="1">
    <source>
        <dbReference type="EMBL" id="EFL53118.1"/>
    </source>
</evidence>
<keyword evidence="2" id="KW-1185">Reference proteome</keyword>
<organism evidence="1 2">
    <name type="scientific">Solidesulfovibrio fructosivorans JJ]</name>
    <dbReference type="NCBI Taxonomy" id="596151"/>
    <lineage>
        <taxon>Bacteria</taxon>
        <taxon>Pseudomonadati</taxon>
        <taxon>Thermodesulfobacteriota</taxon>
        <taxon>Desulfovibrionia</taxon>
        <taxon>Desulfovibrionales</taxon>
        <taxon>Desulfovibrionaceae</taxon>
        <taxon>Solidesulfovibrio</taxon>
    </lineage>
</organism>
<protein>
    <submittedName>
        <fullName evidence="1">Uncharacterized protein</fullName>
    </submittedName>
</protein>
<dbReference type="EMBL" id="AECZ01000001">
    <property type="protein sequence ID" value="EFL53118.1"/>
    <property type="molecule type" value="Genomic_DNA"/>
</dbReference>